<sequence>MAARSIWNGTLTFGTVAIPVKLFSATESRGLAFREVRASDGARIQHKRIGVESGEELAFKDLEKAYDTGTGQIVLTKEELSAADGPRPKVIEIEHFVEGEEIDPVFYDKPYHLGARDGGAHAYRVLLAALEQSGRVGIGRFVLRSREQLVALRPLHGALGLQTMRFHDELVPADEMELTTPKKDPSAREVRMAGKLVAMLADEWDPDEHRDTYREAVMEMIEAKRRGETPQLPEREDEGDDDLLAALEASLAGDGEGAGRAEKGSGSKAKAKSKSKAKGKG</sequence>
<evidence type="ECO:0000256" key="1">
    <source>
        <dbReference type="ARBA" id="ARBA00023125"/>
    </source>
</evidence>
<comment type="subunit">
    <text evidence="3">Homodimer. Interacts with LigD.</text>
</comment>
<name>A0ABU4VIA5_9ACTN</name>
<keyword evidence="3" id="KW-0227">DNA damage</keyword>
<proteinExistence type="inferred from homology"/>
<evidence type="ECO:0000313" key="7">
    <source>
        <dbReference type="Proteomes" id="UP001277761"/>
    </source>
</evidence>
<dbReference type="HAMAP" id="MF_01875">
    <property type="entry name" value="Prokaryotic_Ku"/>
    <property type="match status" value="1"/>
</dbReference>
<evidence type="ECO:0000259" key="5">
    <source>
        <dbReference type="SMART" id="SM00559"/>
    </source>
</evidence>
<dbReference type="Proteomes" id="UP001277761">
    <property type="component" value="Unassembled WGS sequence"/>
</dbReference>
<dbReference type="InterPro" id="IPR006164">
    <property type="entry name" value="DNA_bd_Ku70/Ku80"/>
</dbReference>
<accession>A0ABU4VIA5</accession>
<comment type="similarity">
    <text evidence="3">Belongs to the prokaryotic Ku family.</text>
</comment>
<comment type="function">
    <text evidence="3">With LigD forms a non-homologous end joining (NHEJ) DNA repair enzyme, which repairs dsDNA breaks with reduced fidelity. Binds linear dsDNA with 5'- and 3'- overhangs but not closed circular dsDNA nor ssDNA. Recruits and stimulates the ligase activity of LigD.</text>
</comment>
<organism evidence="6 7">
    <name type="scientific">Patulibacter brassicae</name>
    <dbReference type="NCBI Taxonomy" id="1705717"/>
    <lineage>
        <taxon>Bacteria</taxon>
        <taxon>Bacillati</taxon>
        <taxon>Actinomycetota</taxon>
        <taxon>Thermoleophilia</taxon>
        <taxon>Solirubrobacterales</taxon>
        <taxon>Patulibacteraceae</taxon>
        <taxon>Patulibacter</taxon>
    </lineage>
</organism>
<dbReference type="Gene3D" id="2.40.290.10">
    <property type="match status" value="1"/>
</dbReference>
<evidence type="ECO:0000313" key="6">
    <source>
        <dbReference type="EMBL" id="MDX8151528.1"/>
    </source>
</evidence>
<dbReference type="InterPro" id="IPR009187">
    <property type="entry name" value="Prok_Ku"/>
</dbReference>
<gene>
    <name evidence="3" type="primary">ku</name>
    <name evidence="6" type="ORF">SK069_08000</name>
</gene>
<feature type="region of interest" description="Disordered" evidence="4">
    <location>
        <begin position="222"/>
        <end position="281"/>
    </location>
</feature>
<keyword evidence="7" id="KW-1185">Reference proteome</keyword>
<dbReference type="SUPFAM" id="SSF100939">
    <property type="entry name" value="SPOC domain-like"/>
    <property type="match status" value="1"/>
</dbReference>
<dbReference type="PIRSF" id="PIRSF006493">
    <property type="entry name" value="Prok_Ku"/>
    <property type="match status" value="1"/>
</dbReference>
<feature type="compositionally biased region" description="Low complexity" evidence="4">
    <location>
        <begin position="244"/>
        <end position="253"/>
    </location>
</feature>
<dbReference type="Pfam" id="PF02735">
    <property type="entry name" value="Ku"/>
    <property type="match status" value="1"/>
</dbReference>
<keyword evidence="2 3" id="KW-0233">DNA recombination</keyword>
<evidence type="ECO:0000256" key="4">
    <source>
        <dbReference type="SAM" id="MobiDB-lite"/>
    </source>
</evidence>
<feature type="compositionally biased region" description="Basic residues" evidence="4">
    <location>
        <begin position="269"/>
        <end position="281"/>
    </location>
</feature>
<dbReference type="EMBL" id="JAXAVX010000003">
    <property type="protein sequence ID" value="MDX8151528.1"/>
    <property type="molecule type" value="Genomic_DNA"/>
</dbReference>
<dbReference type="InterPro" id="IPR016194">
    <property type="entry name" value="SPOC-like_C_dom_sf"/>
</dbReference>
<protein>
    <recommendedName>
        <fullName evidence="3">Non-homologous end joining protein Ku</fullName>
    </recommendedName>
</protein>
<dbReference type="NCBIfam" id="TIGR02772">
    <property type="entry name" value="Ku_bact"/>
    <property type="match status" value="1"/>
</dbReference>
<feature type="domain" description="Ku" evidence="5">
    <location>
        <begin position="54"/>
        <end position="181"/>
    </location>
</feature>
<comment type="caution">
    <text evidence="6">The sequence shown here is derived from an EMBL/GenBank/DDBJ whole genome shotgun (WGS) entry which is preliminary data.</text>
</comment>
<dbReference type="PANTHER" id="PTHR41251:SF1">
    <property type="entry name" value="NON-HOMOLOGOUS END JOINING PROTEIN KU"/>
    <property type="match status" value="1"/>
</dbReference>
<evidence type="ECO:0000256" key="2">
    <source>
        <dbReference type="ARBA" id="ARBA00023172"/>
    </source>
</evidence>
<dbReference type="SMART" id="SM00559">
    <property type="entry name" value="Ku78"/>
    <property type="match status" value="1"/>
</dbReference>
<keyword evidence="1 3" id="KW-0238">DNA-binding</keyword>
<dbReference type="RefSeq" id="WP_319953684.1">
    <property type="nucleotide sequence ID" value="NZ_JAXAVX010000003.1"/>
</dbReference>
<reference evidence="6 7" key="1">
    <citation type="submission" date="2023-11" db="EMBL/GenBank/DDBJ databases">
        <authorList>
            <person name="Xu M."/>
            <person name="Jiang T."/>
        </authorList>
    </citation>
    <scope>NUCLEOTIDE SEQUENCE [LARGE SCALE GENOMIC DNA]</scope>
    <source>
        <strain evidence="6 7">SD</strain>
    </source>
</reference>
<dbReference type="PANTHER" id="PTHR41251">
    <property type="entry name" value="NON-HOMOLOGOUS END JOINING PROTEIN KU"/>
    <property type="match status" value="1"/>
</dbReference>
<evidence type="ECO:0000256" key="3">
    <source>
        <dbReference type="HAMAP-Rule" id="MF_01875"/>
    </source>
</evidence>
<keyword evidence="3" id="KW-0234">DNA repair</keyword>